<protein>
    <submittedName>
        <fullName evidence="1">Uncharacterized protein</fullName>
    </submittedName>
</protein>
<organism evidence="1 2">
    <name type="scientific">Circinella minor</name>
    <dbReference type="NCBI Taxonomy" id="1195481"/>
    <lineage>
        <taxon>Eukaryota</taxon>
        <taxon>Fungi</taxon>
        <taxon>Fungi incertae sedis</taxon>
        <taxon>Mucoromycota</taxon>
        <taxon>Mucoromycotina</taxon>
        <taxon>Mucoromycetes</taxon>
        <taxon>Mucorales</taxon>
        <taxon>Lichtheimiaceae</taxon>
        <taxon>Circinella</taxon>
    </lineage>
</organism>
<gene>
    <name evidence="1" type="ORF">INT45_008636</name>
</gene>
<keyword evidence="2" id="KW-1185">Reference proteome</keyword>
<evidence type="ECO:0000313" key="1">
    <source>
        <dbReference type="EMBL" id="KAG2221115.1"/>
    </source>
</evidence>
<accession>A0A8H7S2Q6</accession>
<name>A0A8H7S2Q6_9FUNG</name>
<sequence length="224" mass="25503">MTTENISNQKEKSLPKNYGNISEDFISLKDDFREFKEVIEKKFESIESELLAATKQREQIITLLQDLSDKVATLSTPPSPSSDILSTLPESFLEPKSKSKKAALQALTDIDGSIEQGKQSLVTFQCIVENVIKDKEAQVSDEIKKTSWSALSILDRDLKESIINEVTQQVKQALPRFPQDLNGKDWITHSLLRLRWNNVGVVQRRREGNKNKRRRINSDSVSDE</sequence>
<proteinExistence type="predicted"/>
<reference evidence="1 2" key="1">
    <citation type="submission" date="2020-12" db="EMBL/GenBank/DDBJ databases">
        <title>Metabolic potential, ecology and presence of endohyphal bacteria is reflected in genomic diversity of Mucoromycotina.</title>
        <authorList>
            <person name="Muszewska A."/>
            <person name="Okrasinska A."/>
            <person name="Steczkiewicz K."/>
            <person name="Drgas O."/>
            <person name="Orlowska M."/>
            <person name="Perlinska-Lenart U."/>
            <person name="Aleksandrzak-Piekarczyk T."/>
            <person name="Szatraj K."/>
            <person name="Zielenkiewicz U."/>
            <person name="Pilsyk S."/>
            <person name="Malc E."/>
            <person name="Mieczkowski P."/>
            <person name="Kruszewska J.S."/>
            <person name="Biernat P."/>
            <person name="Pawlowska J."/>
        </authorList>
    </citation>
    <scope>NUCLEOTIDE SEQUENCE [LARGE SCALE GENOMIC DNA]</scope>
    <source>
        <strain evidence="1 2">CBS 142.35</strain>
    </source>
</reference>
<dbReference type="EMBL" id="JAEPRB010000119">
    <property type="protein sequence ID" value="KAG2221115.1"/>
    <property type="molecule type" value="Genomic_DNA"/>
</dbReference>
<comment type="caution">
    <text evidence="1">The sequence shown here is derived from an EMBL/GenBank/DDBJ whole genome shotgun (WGS) entry which is preliminary data.</text>
</comment>
<dbReference type="Proteomes" id="UP000646827">
    <property type="component" value="Unassembled WGS sequence"/>
</dbReference>
<evidence type="ECO:0000313" key="2">
    <source>
        <dbReference type="Proteomes" id="UP000646827"/>
    </source>
</evidence>
<dbReference type="AlphaFoldDB" id="A0A8H7S2Q6"/>